<evidence type="ECO:0000313" key="3">
    <source>
        <dbReference type="Proteomes" id="UP000886602"/>
    </source>
</evidence>
<dbReference type="SUPFAM" id="SSF53448">
    <property type="entry name" value="Nucleotide-diphospho-sugar transferases"/>
    <property type="match status" value="1"/>
</dbReference>
<dbReference type="EMBL" id="JADJNC010000031">
    <property type="protein sequence ID" value="MBK7424463.1"/>
    <property type="molecule type" value="Genomic_DNA"/>
</dbReference>
<dbReference type="Pfam" id="PF00535">
    <property type="entry name" value="Glycos_transf_2"/>
    <property type="match status" value="1"/>
</dbReference>
<sequence>MDAIPNISVVVATYNRAETLRETLRHLEAQRIVPESFEVIVVDDGSTDDTRATVEAAQIRSRFALQYLYHANHGPGYTQNCGIRAARAPIILLIADDIFLAPNALSAHLTCHTRNAASGVAVLGRVLQSPALTHSVFLSKWEPWPLGDLPDGKLMPYHMFWACNISFKRDFMLEYGMFRDEPGRAGAAAHEDVELGYRLHQHGLQVIYGREALGYHHHVETLKGTLQRSYQRGLNWHDFRRRVPQPEIDITYRAYTLATLLVRGREISGPRHRYLLDADKRLPRLAARYLLRRLMFNRLTVNLLWLPLFAAAERVHWLASCVRGNLYRGVIVYFFLKGCDDGRSRYRTSPQSQLSG</sequence>
<dbReference type="PANTHER" id="PTHR43685:SF3">
    <property type="entry name" value="SLR2126 PROTEIN"/>
    <property type="match status" value="1"/>
</dbReference>
<evidence type="ECO:0000259" key="1">
    <source>
        <dbReference type="Pfam" id="PF00535"/>
    </source>
</evidence>
<dbReference type="InterPro" id="IPR001173">
    <property type="entry name" value="Glyco_trans_2-like"/>
</dbReference>
<feature type="domain" description="Glycosyltransferase 2-like" evidence="1">
    <location>
        <begin position="8"/>
        <end position="121"/>
    </location>
</feature>
<dbReference type="Proteomes" id="UP000886602">
    <property type="component" value="Unassembled WGS sequence"/>
</dbReference>
<dbReference type="InterPro" id="IPR029044">
    <property type="entry name" value="Nucleotide-diphossugar_trans"/>
</dbReference>
<protein>
    <submittedName>
        <fullName evidence="2">Glycosyltransferase</fullName>
    </submittedName>
</protein>
<dbReference type="PANTHER" id="PTHR43685">
    <property type="entry name" value="GLYCOSYLTRANSFERASE"/>
    <property type="match status" value="1"/>
</dbReference>
<evidence type="ECO:0000313" key="2">
    <source>
        <dbReference type="EMBL" id="MBK7424463.1"/>
    </source>
</evidence>
<dbReference type="InterPro" id="IPR050834">
    <property type="entry name" value="Glycosyltransf_2"/>
</dbReference>
<accession>A0A9D7FDN8</accession>
<gene>
    <name evidence="2" type="ORF">IPJ48_16050</name>
</gene>
<name>A0A9D7FDN8_9RHOO</name>
<dbReference type="AlphaFoldDB" id="A0A9D7FDN8"/>
<dbReference type="Gene3D" id="3.90.550.10">
    <property type="entry name" value="Spore Coat Polysaccharide Biosynthesis Protein SpsA, Chain A"/>
    <property type="match status" value="1"/>
</dbReference>
<comment type="caution">
    <text evidence="2">The sequence shown here is derived from an EMBL/GenBank/DDBJ whole genome shotgun (WGS) entry which is preliminary data.</text>
</comment>
<proteinExistence type="predicted"/>
<reference evidence="2" key="1">
    <citation type="submission" date="2020-10" db="EMBL/GenBank/DDBJ databases">
        <title>Connecting structure to function with the recovery of over 1000 high-quality activated sludge metagenome-assembled genomes encoding full-length rRNA genes using long-read sequencing.</title>
        <authorList>
            <person name="Singleton C.M."/>
            <person name="Petriglieri F."/>
            <person name="Kristensen J.M."/>
            <person name="Kirkegaard R.H."/>
            <person name="Michaelsen T.Y."/>
            <person name="Andersen M.H."/>
            <person name="Karst S.M."/>
            <person name="Dueholm M.S."/>
            <person name="Nielsen P.H."/>
            <person name="Albertsen M."/>
        </authorList>
    </citation>
    <scope>NUCLEOTIDE SEQUENCE</scope>
    <source>
        <strain evidence="2">EsbW_18-Q3-R4-48_MAXAC.044</strain>
    </source>
</reference>
<organism evidence="2 3">
    <name type="scientific">Candidatus Propionivibrio dominans</name>
    <dbReference type="NCBI Taxonomy" id="2954373"/>
    <lineage>
        <taxon>Bacteria</taxon>
        <taxon>Pseudomonadati</taxon>
        <taxon>Pseudomonadota</taxon>
        <taxon>Betaproteobacteria</taxon>
        <taxon>Rhodocyclales</taxon>
        <taxon>Rhodocyclaceae</taxon>
        <taxon>Propionivibrio</taxon>
    </lineage>
</organism>